<evidence type="ECO:0000313" key="2">
    <source>
        <dbReference type="Proteomes" id="UP001056120"/>
    </source>
</evidence>
<accession>A0ACB9GV44</accession>
<name>A0ACB9GV44_9ASTR</name>
<organism evidence="1 2">
    <name type="scientific">Smallanthus sonchifolius</name>
    <dbReference type="NCBI Taxonomy" id="185202"/>
    <lineage>
        <taxon>Eukaryota</taxon>
        <taxon>Viridiplantae</taxon>
        <taxon>Streptophyta</taxon>
        <taxon>Embryophyta</taxon>
        <taxon>Tracheophyta</taxon>
        <taxon>Spermatophyta</taxon>
        <taxon>Magnoliopsida</taxon>
        <taxon>eudicotyledons</taxon>
        <taxon>Gunneridae</taxon>
        <taxon>Pentapetalae</taxon>
        <taxon>asterids</taxon>
        <taxon>campanulids</taxon>
        <taxon>Asterales</taxon>
        <taxon>Asteraceae</taxon>
        <taxon>Asteroideae</taxon>
        <taxon>Heliantheae alliance</taxon>
        <taxon>Millerieae</taxon>
        <taxon>Smallanthus</taxon>
    </lineage>
</organism>
<reference evidence="2" key="1">
    <citation type="journal article" date="2022" name="Mol. Ecol. Resour.">
        <title>The genomes of chicory, endive, great burdock and yacon provide insights into Asteraceae palaeo-polyploidization history and plant inulin production.</title>
        <authorList>
            <person name="Fan W."/>
            <person name="Wang S."/>
            <person name="Wang H."/>
            <person name="Wang A."/>
            <person name="Jiang F."/>
            <person name="Liu H."/>
            <person name="Zhao H."/>
            <person name="Xu D."/>
            <person name="Zhang Y."/>
        </authorList>
    </citation>
    <scope>NUCLEOTIDE SEQUENCE [LARGE SCALE GENOMIC DNA]</scope>
    <source>
        <strain evidence="2">cv. Yunnan</strain>
    </source>
</reference>
<evidence type="ECO:0000313" key="1">
    <source>
        <dbReference type="EMBL" id="KAI3786830.1"/>
    </source>
</evidence>
<dbReference type="Proteomes" id="UP001056120">
    <property type="component" value="Linkage Group LG13"/>
</dbReference>
<comment type="caution">
    <text evidence="1">The sequence shown here is derived from an EMBL/GenBank/DDBJ whole genome shotgun (WGS) entry which is preliminary data.</text>
</comment>
<dbReference type="EMBL" id="CM042030">
    <property type="protein sequence ID" value="KAI3786830.1"/>
    <property type="molecule type" value="Genomic_DNA"/>
</dbReference>
<keyword evidence="2" id="KW-1185">Reference proteome</keyword>
<gene>
    <name evidence="1" type="ORF">L1987_40833</name>
</gene>
<reference evidence="1 2" key="2">
    <citation type="journal article" date="2022" name="Mol. Ecol. Resour.">
        <title>The genomes of chicory, endive, great burdock and yacon provide insights into Asteraceae paleo-polyploidization history and plant inulin production.</title>
        <authorList>
            <person name="Fan W."/>
            <person name="Wang S."/>
            <person name="Wang H."/>
            <person name="Wang A."/>
            <person name="Jiang F."/>
            <person name="Liu H."/>
            <person name="Zhao H."/>
            <person name="Xu D."/>
            <person name="Zhang Y."/>
        </authorList>
    </citation>
    <scope>NUCLEOTIDE SEQUENCE [LARGE SCALE GENOMIC DNA]</scope>
    <source>
        <strain evidence="2">cv. Yunnan</strain>
        <tissue evidence="1">Leaves</tissue>
    </source>
</reference>
<protein>
    <submittedName>
        <fullName evidence="1">Uncharacterized protein</fullName>
    </submittedName>
</protein>
<sequence>MDSFARCPTICCCWVEERLNPFRLGRIDCETYQELILIAGWIIGSDVISRVSTITPRLEHEMILLAKKEGNEGEHVAWEESVFNAGIVASRHYSSKWTLQVVESTEYYSKRDSYKGSKPVTADGDGTEWRPLSEEPSADRTYGYEGKQTIME</sequence>
<proteinExistence type="predicted"/>